<dbReference type="InterPro" id="IPR003594">
    <property type="entry name" value="HATPase_dom"/>
</dbReference>
<sequence>MKNFLKQLEAWGTALKDDPFLRARLRLVVLNSAILIGFIGVSFFIFRYNYKLLFIIISAGTILMNYMFSAETLAPIRQIVRAQKRFIADSSHELRTPLSIIKINTDVALLEGKDLTTKEAVRTLESNLEEVDRMSKLIENLLKLSYYDAKPVEVPFSKIDLSKIVKDIVEKTNNIALTKNIRLSMSRAEPAPIWGNPTAIEQLAINLIRNAITYTPEGGRINVSVSNRNFGYCQLDVRDTGVGISEKDLPHIFNPFYKAEGGDGIRSKSSSGLGLTIVKKIAERHKAIIDVESAMDSGTVFHVRFPKFG</sequence>
<dbReference type="GO" id="GO:0004721">
    <property type="term" value="F:phosphoprotein phosphatase activity"/>
    <property type="evidence" value="ECO:0007669"/>
    <property type="project" value="TreeGrafter"/>
</dbReference>
<keyword evidence="3" id="KW-0597">Phosphoprotein</keyword>
<keyword evidence="6" id="KW-0902">Two-component regulatory system</keyword>
<dbReference type="PRINTS" id="PR00344">
    <property type="entry name" value="BCTRLSENSOR"/>
</dbReference>
<dbReference type="PROSITE" id="PS50109">
    <property type="entry name" value="HIS_KIN"/>
    <property type="match status" value="1"/>
</dbReference>
<evidence type="ECO:0000256" key="1">
    <source>
        <dbReference type="ARBA" id="ARBA00000085"/>
    </source>
</evidence>
<evidence type="ECO:0000256" key="3">
    <source>
        <dbReference type="ARBA" id="ARBA00022553"/>
    </source>
</evidence>
<dbReference type="EC" id="2.7.13.3" evidence="2"/>
<accession>A0A0G1NAL2</accession>
<name>A0A0G1NAL2_9BACT</name>
<dbReference type="CDD" id="cd00075">
    <property type="entry name" value="HATPase"/>
    <property type="match status" value="1"/>
</dbReference>
<dbReference type="Pfam" id="PF00512">
    <property type="entry name" value="HisKA"/>
    <property type="match status" value="1"/>
</dbReference>
<dbReference type="SUPFAM" id="SSF55874">
    <property type="entry name" value="ATPase domain of HSP90 chaperone/DNA topoisomerase II/histidine kinase"/>
    <property type="match status" value="1"/>
</dbReference>
<dbReference type="GO" id="GO:0016036">
    <property type="term" value="P:cellular response to phosphate starvation"/>
    <property type="evidence" value="ECO:0007669"/>
    <property type="project" value="TreeGrafter"/>
</dbReference>
<keyword evidence="8" id="KW-1133">Transmembrane helix</keyword>
<dbReference type="AlphaFoldDB" id="A0A0G1NAL2"/>
<dbReference type="InterPro" id="IPR003661">
    <property type="entry name" value="HisK_dim/P_dom"/>
</dbReference>
<evidence type="ECO:0000313" key="10">
    <source>
        <dbReference type="EMBL" id="KKT90112.1"/>
    </source>
</evidence>
<gene>
    <name evidence="10" type="ORF">UW90_C0006G0012</name>
</gene>
<dbReference type="CDD" id="cd00082">
    <property type="entry name" value="HisKA"/>
    <property type="match status" value="1"/>
</dbReference>
<keyword evidence="5 10" id="KW-0418">Kinase</keyword>
<dbReference type="Pfam" id="PF02518">
    <property type="entry name" value="HATPase_c"/>
    <property type="match status" value="1"/>
</dbReference>
<evidence type="ECO:0000256" key="7">
    <source>
        <dbReference type="ARBA" id="ARBA00023136"/>
    </source>
</evidence>
<keyword evidence="7 8" id="KW-0472">Membrane</keyword>
<reference evidence="10 11" key="1">
    <citation type="journal article" date="2015" name="Nature">
        <title>rRNA introns, odd ribosomes, and small enigmatic genomes across a large radiation of phyla.</title>
        <authorList>
            <person name="Brown C.T."/>
            <person name="Hug L.A."/>
            <person name="Thomas B.C."/>
            <person name="Sharon I."/>
            <person name="Castelle C.J."/>
            <person name="Singh A."/>
            <person name="Wilkins M.J."/>
            <person name="Williams K.H."/>
            <person name="Banfield J.F."/>
        </authorList>
    </citation>
    <scope>NUCLEOTIDE SEQUENCE [LARGE SCALE GENOMIC DNA]</scope>
</reference>
<dbReference type="InterPro" id="IPR036890">
    <property type="entry name" value="HATPase_C_sf"/>
</dbReference>
<dbReference type="Gene3D" id="3.30.565.10">
    <property type="entry name" value="Histidine kinase-like ATPase, C-terminal domain"/>
    <property type="match status" value="1"/>
</dbReference>
<dbReference type="EMBL" id="LCKD01000006">
    <property type="protein sequence ID" value="KKT90112.1"/>
    <property type="molecule type" value="Genomic_DNA"/>
</dbReference>
<keyword evidence="4" id="KW-0808">Transferase</keyword>
<comment type="catalytic activity">
    <reaction evidence="1">
        <text>ATP + protein L-histidine = ADP + protein N-phospho-L-histidine.</text>
        <dbReference type="EC" id="2.7.13.3"/>
    </reaction>
</comment>
<dbReference type="InterPro" id="IPR004358">
    <property type="entry name" value="Sig_transdc_His_kin-like_C"/>
</dbReference>
<organism evidence="10 11">
    <name type="scientific">Candidatus Yanofskybacteria bacterium GW2011_GWB1_45_11</name>
    <dbReference type="NCBI Taxonomy" id="1619026"/>
    <lineage>
        <taxon>Bacteria</taxon>
        <taxon>Candidatus Yanofskyibacteriota</taxon>
    </lineage>
</organism>
<keyword evidence="8" id="KW-0812">Transmembrane</keyword>
<dbReference type="InterPro" id="IPR036097">
    <property type="entry name" value="HisK_dim/P_sf"/>
</dbReference>
<dbReference type="FunFam" id="3.30.565.10:FF:000006">
    <property type="entry name" value="Sensor histidine kinase WalK"/>
    <property type="match status" value="1"/>
</dbReference>
<evidence type="ECO:0000313" key="11">
    <source>
        <dbReference type="Proteomes" id="UP000034368"/>
    </source>
</evidence>
<dbReference type="PANTHER" id="PTHR45453:SF1">
    <property type="entry name" value="PHOSPHATE REGULON SENSOR PROTEIN PHOR"/>
    <property type="match status" value="1"/>
</dbReference>
<dbReference type="FunFam" id="1.10.287.130:FF:000001">
    <property type="entry name" value="Two-component sensor histidine kinase"/>
    <property type="match status" value="1"/>
</dbReference>
<evidence type="ECO:0000256" key="4">
    <source>
        <dbReference type="ARBA" id="ARBA00022679"/>
    </source>
</evidence>
<evidence type="ECO:0000256" key="6">
    <source>
        <dbReference type="ARBA" id="ARBA00023012"/>
    </source>
</evidence>
<dbReference type="Gene3D" id="1.10.287.130">
    <property type="match status" value="1"/>
</dbReference>
<protein>
    <recommendedName>
        <fullName evidence="2">histidine kinase</fullName>
        <ecNumber evidence="2">2.7.13.3</ecNumber>
    </recommendedName>
</protein>
<dbReference type="InterPro" id="IPR050351">
    <property type="entry name" value="BphY/WalK/GraS-like"/>
</dbReference>
<dbReference type="InterPro" id="IPR005467">
    <property type="entry name" value="His_kinase_dom"/>
</dbReference>
<proteinExistence type="predicted"/>
<comment type="caution">
    <text evidence="10">The sequence shown here is derived from an EMBL/GenBank/DDBJ whole genome shotgun (WGS) entry which is preliminary data.</text>
</comment>
<dbReference type="SMART" id="SM00388">
    <property type="entry name" value="HisKA"/>
    <property type="match status" value="1"/>
</dbReference>
<evidence type="ECO:0000256" key="5">
    <source>
        <dbReference type="ARBA" id="ARBA00022777"/>
    </source>
</evidence>
<evidence type="ECO:0000256" key="2">
    <source>
        <dbReference type="ARBA" id="ARBA00012438"/>
    </source>
</evidence>
<dbReference type="PANTHER" id="PTHR45453">
    <property type="entry name" value="PHOSPHATE REGULON SENSOR PROTEIN PHOR"/>
    <property type="match status" value="1"/>
</dbReference>
<feature type="domain" description="Histidine kinase" evidence="9">
    <location>
        <begin position="89"/>
        <end position="309"/>
    </location>
</feature>
<evidence type="ECO:0000256" key="8">
    <source>
        <dbReference type="SAM" id="Phobius"/>
    </source>
</evidence>
<dbReference type="GO" id="GO:0000155">
    <property type="term" value="F:phosphorelay sensor kinase activity"/>
    <property type="evidence" value="ECO:0007669"/>
    <property type="project" value="InterPro"/>
</dbReference>
<feature type="transmembrane region" description="Helical" evidence="8">
    <location>
        <begin position="25"/>
        <end position="46"/>
    </location>
</feature>
<dbReference type="SUPFAM" id="SSF47384">
    <property type="entry name" value="Homodimeric domain of signal transducing histidine kinase"/>
    <property type="match status" value="1"/>
</dbReference>
<dbReference type="SMART" id="SM00387">
    <property type="entry name" value="HATPase_c"/>
    <property type="match status" value="1"/>
</dbReference>
<dbReference type="GO" id="GO:0005886">
    <property type="term" value="C:plasma membrane"/>
    <property type="evidence" value="ECO:0007669"/>
    <property type="project" value="TreeGrafter"/>
</dbReference>
<feature type="transmembrane region" description="Helical" evidence="8">
    <location>
        <begin position="52"/>
        <end position="76"/>
    </location>
</feature>
<evidence type="ECO:0000259" key="9">
    <source>
        <dbReference type="PROSITE" id="PS50109"/>
    </source>
</evidence>
<dbReference type="Proteomes" id="UP000034368">
    <property type="component" value="Unassembled WGS sequence"/>
</dbReference>